<evidence type="ECO:0000313" key="2">
    <source>
        <dbReference type="Proteomes" id="UP000050562"/>
    </source>
</evidence>
<dbReference type="EMBL" id="LJRC01000206">
    <property type="protein sequence ID" value="KPY33593.1"/>
    <property type="molecule type" value="Genomic_DNA"/>
</dbReference>
<reference evidence="1 2" key="1">
    <citation type="submission" date="2015-09" db="EMBL/GenBank/DDBJ databases">
        <title>Genome announcement of multiple Pseudomonas syringae strains.</title>
        <authorList>
            <person name="Thakur S."/>
            <person name="Wang P.W."/>
            <person name="Gong Y."/>
            <person name="Weir B.S."/>
            <person name="Guttman D.S."/>
        </authorList>
    </citation>
    <scope>NUCLEOTIDE SEQUENCE [LARGE SCALE GENOMIC DNA]</scope>
    <source>
        <strain evidence="1 2">ICMP3956</strain>
    </source>
</reference>
<sequence>MNTVLSARNPRWSDLAHTSIVLSVIFEETKDIYGEVPFAASAQDTEPHGVDLFNRAVAGEFGEVLEPTEQMVLAQVMCQRGVYSAAATARVNELAAELDTLQDAVSMNLATEDQSKSLPAVEAELNAFRLYRVQLAQLETLAGYPAKFDWPEAPSKPFVYEPVEELPPVTGVSKDELPKP</sequence>
<evidence type="ECO:0000313" key="1">
    <source>
        <dbReference type="EMBL" id="KPY33593.1"/>
    </source>
</evidence>
<dbReference type="PATRIC" id="fig|251707.3.peg.1707"/>
<comment type="caution">
    <text evidence="1">The sequence shown here is derived from an EMBL/GenBank/DDBJ whole genome shotgun (WGS) entry which is preliminary data.</text>
</comment>
<dbReference type="RefSeq" id="WP_057410145.1">
    <property type="nucleotide sequence ID" value="NZ_LJRC01000206.1"/>
</dbReference>
<dbReference type="AlphaFoldDB" id="A0A0Q0D2R4"/>
<name>A0A0Q0D2R4_9PSED</name>
<proteinExistence type="predicted"/>
<protein>
    <submittedName>
        <fullName evidence="1">Mu-like prophage, tail fiber assembly domain protein</fullName>
    </submittedName>
</protein>
<dbReference type="Proteomes" id="UP000050562">
    <property type="component" value="Unassembled WGS sequence"/>
</dbReference>
<organism evidence="1 2">
    <name type="scientific">Pseudomonas syringae pv. primulae</name>
    <dbReference type="NCBI Taxonomy" id="251707"/>
    <lineage>
        <taxon>Bacteria</taxon>
        <taxon>Pseudomonadati</taxon>
        <taxon>Pseudomonadota</taxon>
        <taxon>Gammaproteobacteria</taxon>
        <taxon>Pseudomonadales</taxon>
        <taxon>Pseudomonadaceae</taxon>
        <taxon>Pseudomonas</taxon>
    </lineage>
</organism>
<accession>A0A0Q0D2R4</accession>
<gene>
    <name evidence="1" type="ORF">ALO52_01317</name>
</gene>